<evidence type="ECO:0000259" key="8">
    <source>
        <dbReference type="Pfam" id="PF00082"/>
    </source>
</evidence>
<evidence type="ECO:0000313" key="10">
    <source>
        <dbReference type="Proteomes" id="UP000800200"/>
    </source>
</evidence>
<feature type="region of interest" description="Disordered" evidence="6">
    <location>
        <begin position="94"/>
        <end position="116"/>
    </location>
</feature>
<dbReference type="InterPro" id="IPR022398">
    <property type="entry name" value="Peptidase_S8_His-AS"/>
</dbReference>
<protein>
    <submittedName>
        <fullName evidence="9">Subtilisin-like protein</fullName>
    </submittedName>
</protein>
<feature type="active site" description="Charge relay system" evidence="5">
    <location>
        <position position="335"/>
    </location>
</feature>
<feature type="chain" id="PRO_5025633728" evidence="7">
    <location>
        <begin position="17"/>
        <end position="576"/>
    </location>
</feature>
<dbReference type="InterPro" id="IPR015500">
    <property type="entry name" value="Peptidase_S8_subtilisin-rel"/>
</dbReference>
<keyword evidence="10" id="KW-1185">Reference proteome</keyword>
<dbReference type="PROSITE" id="PS51892">
    <property type="entry name" value="SUBTILASE"/>
    <property type="match status" value="1"/>
</dbReference>
<feature type="region of interest" description="Disordered" evidence="6">
    <location>
        <begin position="308"/>
        <end position="331"/>
    </location>
</feature>
<dbReference type="SUPFAM" id="SSF52743">
    <property type="entry name" value="Subtilisin-like"/>
    <property type="match status" value="1"/>
</dbReference>
<evidence type="ECO:0000256" key="7">
    <source>
        <dbReference type="SAM" id="SignalP"/>
    </source>
</evidence>
<evidence type="ECO:0000256" key="1">
    <source>
        <dbReference type="ARBA" id="ARBA00011073"/>
    </source>
</evidence>
<comment type="similarity">
    <text evidence="1 5">Belongs to the peptidase S8 family.</text>
</comment>
<accession>A0A6A6DER6</accession>
<name>A0A6A6DER6_9PEZI</name>
<feature type="domain" description="Peptidase S8/S53" evidence="8">
    <location>
        <begin position="279"/>
        <end position="527"/>
    </location>
</feature>
<dbReference type="Pfam" id="PF00082">
    <property type="entry name" value="Peptidase_S8"/>
    <property type="match status" value="1"/>
</dbReference>
<feature type="active site" description="Charge relay system" evidence="5">
    <location>
        <position position="287"/>
    </location>
</feature>
<dbReference type="InterPro" id="IPR023828">
    <property type="entry name" value="Peptidase_S8_Ser-AS"/>
</dbReference>
<dbReference type="GO" id="GO:0004252">
    <property type="term" value="F:serine-type endopeptidase activity"/>
    <property type="evidence" value="ECO:0007669"/>
    <property type="project" value="UniProtKB-UniRule"/>
</dbReference>
<feature type="signal peptide" evidence="7">
    <location>
        <begin position="1"/>
        <end position="16"/>
    </location>
</feature>
<feature type="compositionally biased region" description="Basic and acidic residues" evidence="6">
    <location>
        <begin position="104"/>
        <end position="116"/>
    </location>
</feature>
<gene>
    <name evidence="9" type="ORF">K469DRAFT_677976</name>
</gene>
<feature type="active site" description="Charge relay system" evidence="5">
    <location>
        <position position="508"/>
    </location>
</feature>
<organism evidence="9 10">
    <name type="scientific">Zopfia rhizophila CBS 207.26</name>
    <dbReference type="NCBI Taxonomy" id="1314779"/>
    <lineage>
        <taxon>Eukaryota</taxon>
        <taxon>Fungi</taxon>
        <taxon>Dikarya</taxon>
        <taxon>Ascomycota</taxon>
        <taxon>Pezizomycotina</taxon>
        <taxon>Dothideomycetes</taxon>
        <taxon>Dothideomycetes incertae sedis</taxon>
        <taxon>Zopfiaceae</taxon>
        <taxon>Zopfia</taxon>
    </lineage>
</organism>
<feature type="compositionally biased region" description="Basic and acidic residues" evidence="6">
    <location>
        <begin position="308"/>
        <end position="323"/>
    </location>
</feature>
<dbReference type="Gene3D" id="3.40.50.200">
    <property type="entry name" value="Peptidase S8/S53 domain"/>
    <property type="match status" value="1"/>
</dbReference>
<dbReference type="Proteomes" id="UP000800200">
    <property type="component" value="Unassembled WGS sequence"/>
</dbReference>
<evidence type="ECO:0000313" key="9">
    <source>
        <dbReference type="EMBL" id="KAF2176958.1"/>
    </source>
</evidence>
<dbReference type="PROSITE" id="PS00137">
    <property type="entry name" value="SUBTILASE_HIS"/>
    <property type="match status" value="1"/>
</dbReference>
<evidence type="ECO:0000256" key="3">
    <source>
        <dbReference type="ARBA" id="ARBA00022801"/>
    </source>
</evidence>
<dbReference type="InterPro" id="IPR000209">
    <property type="entry name" value="Peptidase_S8/S53_dom"/>
</dbReference>
<keyword evidence="7" id="KW-0732">Signal</keyword>
<reference evidence="9" key="1">
    <citation type="journal article" date="2020" name="Stud. Mycol.">
        <title>101 Dothideomycetes genomes: a test case for predicting lifestyles and emergence of pathogens.</title>
        <authorList>
            <person name="Haridas S."/>
            <person name="Albert R."/>
            <person name="Binder M."/>
            <person name="Bloem J."/>
            <person name="Labutti K."/>
            <person name="Salamov A."/>
            <person name="Andreopoulos B."/>
            <person name="Baker S."/>
            <person name="Barry K."/>
            <person name="Bills G."/>
            <person name="Bluhm B."/>
            <person name="Cannon C."/>
            <person name="Castanera R."/>
            <person name="Culley D."/>
            <person name="Daum C."/>
            <person name="Ezra D."/>
            <person name="Gonzalez J."/>
            <person name="Henrissat B."/>
            <person name="Kuo A."/>
            <person name="Liang C."/>
            <person name="Lipzen A."/>
            <person name="Lutzoni F."/>
            <person name="Magnuson J."/>
            <person name="Mondo S."/>
            <person name="Nolan M."/>
            <person name="Ohm R."/>
            <person name="Pangilinan J."/>
            <person name="Park H.-J."/>
            <person name="Ramirez L."/>
            <person name="Alfaro M."/>
            <person name="Sun H."/>
            <person name="Tritt A."/>
            <person name="Yoshinaga Y."/>
            <person name="Zwiers L.-H."/>
            <person name="Turgeon B."/>
            <person name="Goodwin S."/>
            <person name="Spatafora J."/>
            <person name="Crous P."/>
            <person name="Grigoriev I."/>
        </authorList>
    </citation>
    <scope>NUCLEOTIDE SEQUENCE</scope>
    <source>
        <strain evidence="9">CBS 207.26</strain>
    </source>
</reference>
<proteinExistence type="inferred from homology"/>
<dbReference type="InterPro" id="IPR050131">
    <property type="entry name" value="Peptidase_S8_subtilisin-like"/>
</dbReference>
<dbReference type="PROSITE" id="PS00138">
    <property type="entry name" value="SUBTILASE_SER"/>
    <property type="match status" value="1"/>
</dbReference>
<dbReference type="PANTHER" id="PTHR43806">
    <property type="entry name" value="PEPTIDASE S8"/>
    <property type="match status" value="1"/>
</dbReference>
<keyword evidence="3 5" id="KW-0378">Hydrolase</keyword>
<dbReference type="InterPro" id="IPR036852">
    <property type="entry name" value="Peptidase_S8/S53_dom_sf"/>
</dbReference>
<evidence type="ECO:0000256" key="4">
    <source>
        <dbReference type="ARBA" id="ARBA00022825"/>
    </source>
</evidence>
<feature type="non-terminal residue" evidence="9">
    <location>
        <position position="576"/>
    </location>
</feature>
<dbReference type="GO" id="GO:0006508">
    <property type="term" value="P:proteolysis"/>
    <property type="evidence" value="ECO:0007669"/>
    <property type="project" value="UniProtKB-KW"/>
</dbReference>
<dbReference type="EMBL" id="ML994697">
    <property type="protein sequence ID" value="KAF2176958.1"/>
    <property type="molecule type" value="Genomic_DNA"/>
</dbReference>
<dbReference type="AlphaFoldDB" id="A0A6A6DER6"/>
<sequence length="576" mass="63224">MCFLFILLFYAEMVLSNPSPDIWARGVETLSNLNLLASRDTSLTVYPTEPQNTGQLLEIHKFLKGLYGEERVKFNPQDGSLSWSISLHNGDTSDALQGHPGLRLGEETEESKRSEVVKRDDPYYIAIAANPDDDEQTKATREFLNSKVKNPNQEIIELHKPGTDHVMAWGNLQLTSDAKAAVEGYEGIKAPLGDDSEVTDERAVTTDEYLDVRTAPRSDEFWFSRRASKSVEKRASPVKRAVTYTKQEGAPAHLVMISQPKEMKDDKLKDFVYDQSAGIGTYIYVIDSGAAYNVKNVSSTCFNGDKEFERVEPLQTQHSKDDGEKNEEDGSAISHGTLVSSQAVGRKYGVAKAATLVSVKLRSKDRRIIDFLQGLETVTKHLEGKPDRHAKSVVISSLGFKSQMTPEKAKTDPDAGLMRTYFDSLFEMGVPFVSSSGNLGDLFKTIDRLPKVLEDKDTPIINVGAVDMDGNKPQMSQDGPQLTISAPGIGVTGQTKEEGKEGSQPGTSHAAPLVAGVISTYLNYDPPPWDGSKTGKERVQAIKDFIGTDASSWARKDERVIWNGAKKADHQAAGAS</sequence>
<dbReference type="OrthoDB" id="1896086at2759"/>
<dbReference type="PANTHER" id="PTHR43806:SF11">
    <property type="entry name" value="CEREVISIN-RELATED"/>
    <property type="match status" value="1"/>
</dbReference>
<evidence type="ECO:0000256" key="5">
    <source>
        <dbReference type="PROSITE-ProRule" id="PRU01240"/>
    </source>
</evidence>
<evidence type="ECO:0000256" key="2">
    <source>
        <dbReference type="ARBA" id="ARBA00022670"/>
    </source>
</evidence>
<keyword evidence="4 5" id="KW-0720">Serine protease</keyword>
<keyword evidence="2 5" id="KW-0645">Protease</keyword>
<evidence type="ECO:0000256" key="6">
    <source>
        <dbReference type="SAM" id="MobiDB-lite"/>
    </source>
</evidence>
<dbReference type="PRINTS" id="PR00723">
    <property type="entry name" value="SUBTILISIN"/>
</dbReference>